<dbReference type="InterPro" id="IPR025110">
    <property type="entry name" value="AMP-bd_C"/>
</dbReference>
<dbReference type="GO" id="GO:0009366">
    <property type="term" value="C:enterobactin synthetase complex"/>
    <property type="evidence" value="ECO:0007669"/>
    <property type="project" value="TreeGrafter"/>
</dbReference>
<dbReference type="InterPro" id="IPR023213">
    <property type="entry name" value="CAT-like_dom_sf"/>
</dbReference>
<evidence type="ECO:0000313" key="7">
    <source>
        <dbReference type="Proteomes" id="UP000645217"/>
    </source>
</evidence>
<dbReference type="PANTHER" id="PTHR45527:SF1">
    <property type="entry name" value="FATTY ACID SYNTHASE"/>
    <property type="match status" value="1"/>
</dbReference>
<keyword evidence="3" id="KW-0597">Phosphoprotein</keyword>
<evidence type="ECO:0000256" key="2">
    <source>
        <dbReference type="ARBA" id="ARBA00022450"/>
    </source>
</evidence>
<proteinExistence type="predicted"/>
<dbReference type="Proteomes" id="UP000645217">
    <property type="component" value="Unassembled WGS sequence"/>
</dbReference>
<dbReference type="PROSITE" id="PS50075">
    <property type="entry name" value="CARRIER"/>
    <property type="match status" value="1"/>
</dbReference>
<dbReference type="SMART" id="SM00823">
    <property type="entry name" value="PKS_PP"/>
    <property type="match status" value="1"/>
</dbReference>
<reference evidence="6" key="2">
    <citation type="submission" date="2020-09" db="EMBL/GenBank/DDBJ databases">
        <authorList>
            <person name="Sun Q."/>
            <person name="Ohkuma M."/>
        </authorList>
    </citation>
    <scope>NUCLEOTIDE SEQUENCE</scope>
    <source>
        <strain evidence="6">JCM 13064</strain>
    </source>
</reference>
<dbReference type="CDD" id="cd19531">
    <property type="entry name" value="LCL_NRPS-like"/>
    <property type="match status" value="1"/>
</dbReference>
<keyword evidence="7" id="KW-1185">Reference proteome</keyword>
<dbReference type="GO" id="GO:0047527">
    <property type="term" value="F:2,3-dihydroxybenzoate-serine ligase activity"/>
    <property type="evidence" value="ECO:0007669"/>
    <property type="project" value="TreeGrafter"/>
</dbReference>
<dbReference type="Pfam" id="PF00668">
    <property type="entry name" value="Condensation"/>
    <property type="match status" value="1"/>
</dbReference>
<sequence length="1105" mass="117289">MTEASPARRAVTSRAQDGAWFLDRLVPGSPAHHAYRAYRVTGDVDLAALEAAWRHVAARHEILRTTLAEEGGRPVPRSAPTPPAAPAFTDLTASPDAERWCAHQAATPFDLATGPLARLAVARIAPREHLVALTLHRAVADDRSPTIVAEEISACYAALVAGRAPHEALPEPPRRYADLALAQRERESTPEFRRLRDWWAAALDPQPPAPALPTDRARPAGPAESGGQVRFDWDREVAADLHALAAAEQAAPLAVLLAALWCLLGRYGREERPAVAITADVRPPGFERVVGPCANLLVLPGDLSGRPSFRAVVARAARLLRDVHEHRDLPFDELVRVLNPHRDPYRLPWCDVMLVPRDLPEGELELTGTLVRPLPVSVGAARTDLALVVDRAAPTITGFLEYREGLFDLSSARRMLGQLRTLLGAALRDPGAPIEALPLEDADTLAAAVRAADRVTAAPVGDTGRADLSGAPGEQGTAIAPEPVHELVRRRTRERPDAVAVRWDGAEVTYRELAALAAPLTAALRTAGGVEGRPVAVRMPQGPRQVAALLGVLDAGAHLVCLGTGDTGERGRSVLADIVPACLVLDGEPEADQLAGWYRGELDGRIIDLSALDTTTTASGAAPIGTPGQDATESAEGREVPDAQRRAYVAYTSGSTGRPKGIPQSHAALAQFVTWFAAEFGIGPGSHVAQWAAAGYDASLVEIFATLAAGATLCPVPDRVRANPDRMAGWLAAERITHFQTVPSFARQLLAAIVDQSAQAGPDETPAAPEALGHLLLAGEPLAGELANGLRTTLPRVRLVNMYGPTETILATWHEITGPVYGVAPIGRSIPGRQVLVLDDQDRPCPAGVTGHLVIRSPHVTPGYIGAAAGERAPFRPLTGFDPACPGYRTGDLGRRRWDGALEFGGRADFQVKFNGVRTELTDIEAALAAHPSVAECAVVAVPDRDGLVTRLVGHVVPRPGQDGGPDAWRAALRRRFGKTMPPVSFRTAEALPRNVGGKVDRNALPRPAPPAARAGRPPRTPAEAEMAELWAESLGGARIEADTTFFTAGGHSLLIPALLERIRLRFGAVVSPAQFFADPTPAGLAALVQARSVPRKAVTQTMMG</sequence>
<dbReference type="InterPro" id="IPR009081">
    <property type="entry name" value="PP-bd_ACP"/>
</dbReference>
<feature type="region of interest" description="Disordered" evidence="4">
    <location>
        <begin position="618"/>
        <end position="638"/>
    </location>
</feature>
<evidence type="ECO:0000259" key="5">
    <source>
        <dbReference type="PROSITE" id="PS50075"/>
    </source>
</evidence>
<evidence type="ECO:0000256" key="3">
    <source>
        <dbReference type="ARBA" id="ARBA00022553"/>
    </source>
</evidence>
<keyword evidence="2" id="KW-0596">Phosphopantetheine</keyword>
<name>A0A917VJF4_9ACTN</name>
<dbReference type="InterPro" id="IPR036736">
    <property type="entry name" value="ACP-like_sf"/>
</dbReference>
<dbReference type="Pfam" id="PF13193">
    <property type="entry name" value="AMP-binding_C"/>
    <property type="match status" value="1"/>
</dbReference>
<dbReference type="InterPro" id="IPR045851">
    <property type="entry name" value="AMP-bd_C_sf"/>
</dbReference>
<dbReference type="Gene3D" id="3.30.300.30">
    <property type="match status" value="1"/>
</dbReference>
<dbReference type="Gene3D" id="3.40.50.12780">
    <property type="entry name" value="N-terminal domain of ligase-like"/>
    <property type="match status" value="1"/>
</dbReference>
<comment type="cofactor">
    <cofactor evidence="1">
        <name>pantetheine 4'-phosphate</name>
        <dbReference type="ChEBI" id="CHEBI:47942"/>
    </cofactor>
</comment>
<dbReference type="PROSITE" id="PS00455">
    <property type="entry name" value="AMP_BINDING"/>
    <property type="match status" value="1"/>
</dbReference>
<dbReference type="AlphaFoldDB" id="A0A917VJF4"/>
<dbReference type="InterPro" id="IPR029058">
    <property type="entry name" value="AB_hydrolase_fold"/>
</dbReference>
<protein>
    <recommendedName>
        <fullName evidence="5">Carrier domain-containing protein</fullName>
    </recommendedName>
</protein>
<dbReference type="GO" id="GO:0005829">
    <property type="term" value="C:cytosol"/>
    <property type="evidence" value="ECO:0007669"/>
    <property type="project" value="TreeGrafter"/>
</dbReference>
<evidence type="ECO:0000256" key="4">
    <source>
        <dbReference type="SAM" id="MobiDB-lite"/>
    </source>
</evidence>
<dbReference type="PANTHER" id="PTHR45527">
    <property type="entry name" value="NONRIBOSOMAL PEPTIDE SYNTHETASE"/>
    <property type="match status" value="1"/>
</dbReference>
<dbReference type="InterPro" id="IPR020845">
    <property type="entry name" value="AMP-binding_CS"/>
</dbReference>
<dbReference type="GO" id="GO:0031177">
    <property type="term" value="F:phosphopantetheine binding"/>
    <property type="evidence" value="ECO:0007669"/>
    <property type="project" value="InterPro"/>
</dbReference>
<dbReference type="Pfam" id="PF00501">
    <property type="entry name" value="AMP-binding"/>
    <property type="match status" value="1"/>
</dbReference>
<dbReference type="CDD" id="cd05930">
    <property type="entry name" value="A_NRPS"/>
    <property type="match status" value="1"/>
</dbReference>
<feature type="region of interest" description="Disordered" evidence="4">
    <location>
        <begin position="206"/>
        <end position="227"/>
    </location>
</feature>
<dbReference type="InterPro" id="IPR000873">
    <property type="entry name" value="AMP-dep_synth/lig_dom"/>
</dbReference>
<comment type="caution">
    <text evidence="6">The sequence shown here is derived from an EMBL/GenBank/DDBJ whole genome shotgun (WGS) entry which is preliminary data.</text>
</comment>
<dbReference type="InterPro" id="IPR042099">
    <property type="entry name" value="ANL_N_sf"/>
</dbReference>
<evidence type="ECO:0000313" key="6">
    <source>
        <dbReference type="EMBL" id="GGK90896.1"/>
    </source>
</evidence>
<dbReference type="InterPro" id="IPR001242">
    <property type="entry name" value="Condensation_dom"/>
</dbReference>
<evidence type="ECO:0000256" key="1">
    <source>
        <dbReference type="ARBA" id="ARBA00001957"/>
    </source>
</evidence>
<dbReference type="InterPro" id="IPR020806">
    <property type="entry name" value="PKS_PP-bd"/>
</dbReference>
<dbReference type="GO" id="GO:0043041">
    <property type="term" value="P:amino acid activation for nonribosomal peptide biosynthetic process"/>
    <property type="evidence" value="ECO:0007669"/>
    <property type="project" value="TreeGrafter"/>
</dbReference>
<dbReference type="SUPFAM" id="SSF47336">
    <property type="entry name" value="ACP-like"/>
    <property type="match status" value="1"/>
</dbReference>
<dbReference type="SUPFAM" id="SSF56801">
    <property type="entry name" value="Acetyl-CoA synthetase-like"/>
    <property type="match status" value="1"/>
</dbReference>
<dbReference type="Gene3D" id="3.40.50.1820">
    <property type="entry name" value="alpha/beta hydrolase"/>
    <property type="match status" value="1"/>
</dbReference>
<dbReference type="Gene3D" id="3.30.559.10">
    <property type="entry name" value="Chloramphenicol acetyltransferase-like domain"/>
    <property type="match status" value="1"/>
</dbReference>
<dbReference type="SUPFAM" id="SSF52777">
    <property type="entry name" value="CoA-dependent acyltransferases"/>
    <property type="match status" value="2"/>
</dbReference>
<dbReference type="GO" id="GO:0009239">
    <property type="term" value="P:enterobactin biosynthetic process"/>
    <property type="evidence" value="ECO:0007669"/>
    <property type="project" value="TreeGrafter"/>
</dbReference>
<accession>A0A917VJF4</accession>
<dbReference type="Gene3D" id="3.30.559.30">
    <property type="entry name" value="Nonribosomal peptide synthetase, condensation domain"/>
    <property type="match status" value="1"/>
</dbReference>
<gene>
    <name evidence="6" type="ORF">GCM10007964_36920</name>
</gene>
<feature type="domain" description="Carrier" evidence="5">
    <location>
        <begin position="1018"/>
        <end position="1093"/>
    </location>
</feature>
<feature type="region of interest" description="Disordered" evidence="4">
    <location>
        <begin position="70"/>
        <end position="90"/>
    </location>
</feature>
<reference evidence="6" key="1">
    <citation type="journal article" date="2014" name="Int. J. Syst. Evol. Microbiol.">
        <title>Complete genome sequence of Corynebacterium casei LMG S-19264T (=DSM 44701T), isolated from a smear-ripened cheese.</title>
        <authorList>
            <consortium name="US DOE Joint Genome Institute (JGI-PGF)"/>
            <person name="Walter F."/>
            <person name="Albersmeier A."/>
            <person name="Kalinowski J."/>
            <person name="Ruckert C."/>
        </authorList>
    </citation>
    <scope>NUCLEOTIDE SEQUENCE</scope>
    <source>
        <strain evidence="6">JCM 13064</strain>
    </source>
</reference>
<dbReference type="RefSeq" id="WP_189164262.1">
    <property type="nucleotide sequence ID" value="NZ_BMNT01000019.1"/>
</dbReference>
<dbReference type="EMBL" id="BMNT01000019">
    <property type="protein sequence ID" value="GGK90896.1"/>
    <property type="molecule type" value="Genomic_DNA"/>
</dbReference>
<feature type="region of interest" description="Disordered" evidence="4">
    <location>
        <begin position="998"/>
        <end position="1020"/>
    </location>
</feature>
<dbReference type="GO" id="GO:0008610">
    <property type="term" value="P:lipid biosynthetic process"/>
    <property type="evidence" value="ECO:0007669"/>
    <property type="project" value="UniProtKB-ARBA"/>
</dbReference>
<organism evidence="6 7">
    <name type="scientific">Sphaerisporangium melleum</name>
    <dbReference type="NCBI Taxonomy" id="321316"/>
    <lineage>
        <taxon>Bacteria</taxon>
        <taxon>Bacillati</taxon>
        <taxon>Actinomycetota</taxon>
        <taxon>Actinomycetes</taxon>
        <taxon>Streptosporangiales</taxon>
        <taxon>Streptosporangiaceae</taxon>
        <taxon>Sphaerisporangium</taxon>
    </lineage>
</organism>
<dbReference type="Pfam" id="PF00550">
    <property type="entry name" value="PP-binding"/>
    <property type="match status" value="1"/>
</dbReference>